<dbReference type="Proteomes" id="UP000237246">
    <property type="component" value="Unassembled WGS sequence"/>
</dbReference>
<feature type="chain" id="PRO_5015104956" description="Sulfatase N-terminal domain-containing protein" evidence="3">
    <location>
        <begin position="24"/>
        <end position="84"/>
    </location>
</feature>
<dbReference type="AlphaFoldDB" id="A0A2P4STB0"/>
<dbReference type="InterPro" id="IPR050738">
    <property type="entry name" value="Sulfatase"/>
</dbReference>
<evidence type="ECO:0000313" key="6">
    <source>
        <dbReference type="Proteomes" id="UP000237246"/>
    </source>
</evidence>
<dbReference type="Gene3D" id="3.40.720.10">
    <property type="entry name" value="Alkaline Phosphatase, subunit A"/>
    <property type="match status" value="1"/>
</dbReference>
<dbReference type="PANTHER" id="PTHR42693:SF11">
    <property type="entry name" value="ARYLSULFATASE A"/>
    <property type="match status" value="1"/>
</dbReference>
<reference evidence="5 6" key="1">
    <citation type="submission" date="2018-01" db="EMBL/GenBank/DDBJ databases">
        <title>Comparison of the Chinese Bamboo Partridge and Red Junglefowl genome sequences highlights the importance of demography in genome evolution.</title>
        <authorList>
            <person name="Tiley G.P."/>
            <person name="Kimball R.T."/>
            <person name="Braun E.L."/>
            <person name="Burleigh J.G."/>
        </authorList>
    </citation>
    <scope>NUCLEOTIDE SEQUENCE [LARGE SCALE GENOMIC DNA]</scope>
    <source>
        <strain evidence="5">RTK389</strain>
        <tissue evidence="5">Blood</tissue>
    </source>
</reference>
<keyword evidence="3" id="KW-0732">Signal</keyword>
<dbReference type="SUPFAM" id="SSF53649">
    <property type="entry name" value="Alkaline phosphatase-like"/>
    <property type="match status" value="1"/>
</dbReference>
<proteinExistence type="inferred from homology"/>
<comment type="caution">
    <text evidence="5">The sequence shown here is derived from an EMBL/GenBank/DDBJ whole genome shotgun (WGS) entry which is preliminary data.</text>
</comment>
<dbReference type="InterPro" id="IPR000917">
    <property type="entry name" value="Sulfatase_N"/>
</dbReference>
<comment type="similarity">
    <text evidence="2">Belongs to the sulfatase family.</text>
</comment>
<evidence type="ECO:0000259" key="4">
    <source>
        <dbReference type="Pfam" id="PF00884"/>
    </source>
</evidence>
<dbReference type="Pfam" id="PF00884">
    <property type="entry name" value="Sulfatase"/>
    <property type="match status" value="1"/>
</dbReference>
<keyword evidence="6" id="KW-1185">Reference proteome</keyword>
<sequence>MAARCGVPLRVVVLLWALRGAAGGPPSFVLLLADDLGFGDLGSYGHPSSATPNLDRMAARGLRFTDFYSSSAVCSPSRCGSAAL</sequence>
<dbReference type="PANTHER" id="PTHR42693">
    <property type="entry name" value="ARYLSULFATASE FAMILY MEMBER"/>
    <property type="match status" value="1"/>
</dbReference>
<evidence type="ECO:0000256" key="2">
    <source>
        <dbReference type="ARBA" id="ARBA00008779"/>
    </source>
</evidence>
<feature type="domain" description="Sulfatase N-terminal" evidence="4">
    <location>
        <begin position="26"/>
        <end position="78"/>
    </location>
</feature>
<dbReference type="InterPro" id="IPR017850">
    <property type="entry name" value="Alkaline_phosphatase_core_sf"/>
</dbReference>
<comment type="cofactor">
    <cofactor evidence="1">
        <name>Ca(2+)</name>
        <dbReference type="ChEBI" id="CHEBI:29108"/>
    </cofactor>
</comment>
<evidence type="ECO:0000313" key="5">
    <source>
        <dbReference type="EMBL" id="POI27355.1"/>
    </source>
</evidence>
<dbReference type="GO" id="GO:0004065">
    <property type="term" value="F:arylsulfatase activity"/>
    <property type="evidence" value="ECO:0007669"/>
    <property type="project" value="TreeGrafter"/>
</dbReference>
<feature type="signal peptide" evidence="3">
    <location>
        <begin position="1"/>
        <end position="23"/>
    </location>
</feature>
<protein>
    <recommendedName>
        <fullName evidence="4">Sulfatase N-terminal domain-containing protein</fullName>
    </recommendedName>
</protein>
<evidence type="ECO:0000256" key="3">
    <source>
        <dbReference type="SAM" id="SignalP"/>
    </source>
</evidence>
<dbReference type="OrthoDB" id="103349at2759"/>
<organism evidence="5 6">
    <name type="scientific">Bambusicola thoracicus</name>
    <name type="common">Chinese bamboo-partridge</name>
    <name type="synonym">Perdix thoracica</name>
    <dbReference type="NCBI Taxonomy" id="9083"/>
    <lineage>
        <taxon>Eukaryota</taxon>
        <taxon>Metazoa</taxon>
        <taxon>Chordata</taxon>
        <taxon>Craniata</taxon>
        <taxon>Vertebrata</taxon>
        <taxon>Euteleostomi</taxon>
        <taxon>Archelosauria</taxon>
        <taxon>Archosauria</taxon>
        <taxon>Dinosauria</taxon>
        <taxon>Saurischia</taxon>
        <taxon>Theropoda</taxon>
        <taxon>Coelurosauria</taxon>
        <taxon>Aves</taxon>
        <taxon>Neognathae</taxon>
        <taxon>Galloanserae</taxon>
        <taxon>Galliformes</taxon>
        <taxon>Phasianidae</taxon>
        <taxon>Perdicinae</taxon>
        <taxon>Bambusicola</taxon>
    </lineage>
</organism>
<evidence type="ECO:0000256" key="1">
    <source>
        <dbReference type="ARBA" id="ARBA00001913"/>
    </source>
</evidence>
<name>A0A2P4STB0_BAMTH</name>
<dbReference type="EMBL" id="PPHD01024219">
    <property type="protein sequence ID" value="POI27355.1"/>
    <property type="molecule type" value="Genomic_DNA"/>
</dbReference>
<gene>
    <name evidence="5" type="ORF">CIB84_008894</name>
</gene>
<accession>A0A2P4STB0</accession>